<accession>A0A7C6A7G4</accession>
<dbReference type="GO" id="GO:0046047">
    <property type="term" value="P:TTP catabolic process"/>
    <property type="evidence" value="ECO:0007669"/>
    <property type="project" value="TreeGrafter"/>
</dbReference>
<feature type="domain" description="NTP pyrophosphohydrolase MazG-like" evidence="1">
    <location>
        <begin position="29"/>
        <end position="102"/>
    </location>
</feature>
<proteinExistence type="predicted"/>
<comment type="caution">
    <text evidence="2">The sequence shown here is derived from an EMBL/GenBank/DDBJ whole genome shotgun (WGS) entry which is preliminary data.</text>
</comment>
<dbReference type="GO" id="GO:0046081">
    <property type="term" value="P:dUTP catabolic process"/>
    <property type="evidence" value="ECO:0007669"/>
    <property type="project" value="TreeGrafter"/>
</dbReference>
<dbReference type="PANTHER" id="PTHR30522">
    <property type="entry name" value="NUCLEOSIDE TRIPHOSPHATE PYROPHOSPHOHYDROLASE"/>
    <property type="match status" value="1"/>
</dbReference>
<dbReference type="GO" id="GO:0006203">
    <property type="term" value="P:dGTP catabolic process"/>
    <property type="evidence" value="ECO:0007669"/>
    <property type="project" value="TreeGrafter"/>
</dbReference>
<dbReference type="Pfam" id="PF03819">
    <property type="entry name" value="MazG"/>
    <property type="match status" value="1"/>
</dbReference>
<dbReference type="FunFam" id="1.10.287.1080:FF:000001">
    <property type="entry name" value="Nucleoside triphosphate pyrophosphohydrolase"/>
    <property type="match status" value="1"/>
</dbReference>
<dbReference type="AlphaFoldDB" id="A0A7C6A7G4"/>
<dbReference type="GO" id="GO:0047429">
    <property type="term" value="F:nucleoside triphosphate diphosphatase activity"/>
    <property type="evidence" value="ECO:0007669"/>
    <property type="project" value="TreeGrafter"/>
</dbReference>
<evidence type="ECO:0000313" key="2">
    <source>
        <dbReference type="EMBL" id="HHS48882.1"/>
    </source>
</evidence>
<dbReference type="Gene3D" id="1.10.287.1080">
    <property type="entry name" value="MazG-like"/>
    <property type="match status" value="1"/>
</dbReference>
<dbReference type="CDD" id="cd11528">
    <property type="entry name" value="NTP-PPase_MazG_Nterm"/>
    <property type="match status" value="1"/>
</dbReference>
<protein>
    <submittedName>
        <fullName evidence="2">Nucleoside triphosphate pyrophosphohydrolase</fullName>
    </submittedName>
</protein>
<sequence length="133" mass="15545">MCDVYAAKFSELVKIVERLRKECPWDREQTNQSIKNNLIEEAFELYEALQDDDNQKIIEELGDCMLQVIFHCVIKNQNGEFGLVNVIDNLINKLIRRHPHVFGEKKLNTKEEVLSQWDSIKQTEKNSLLDGIP</sequence>
<dbReference type="SUPFAM" id="SSF101386">
    <property type="entry name" value="all-alpha NTP pyrophosphatases"/>
    <property type="match status" value="1"/>
</dbReference>
<dbReference type="GO" id="GO:0046052">
    <property type="term" value="P:UTP catabolic process"/>
    <property type="evidence" value="ECO:0007669"/>
    <property type="project" value="TreeGrafter"/>
</dbReference>
<evidence type="ECO:0000259" key="1">
    <source>
        <dbReference type="Pfam" id="PF03819"/>
    </source>
</evidence>
<dbReference type="GO" id="GO:0046061">
    <property type="term" value="P:dATP catabolic process"/>
    <property type="evidence" value="ECO:0007669"/>
    <property type="project" value="TreeGrafter"/>
</dbReference>
<reference evidence="2" key="1">
    <citation type="journal article" date="2020" name="mSystems">
        <title>Genome- and Community-Level Interaction Insights into Carbon Utilization and Element Cycling Functions of Hydrothermarchaeota in Hydrothermal Sediment.</title>
        <authorList>
            <person name="Zhou Z."/>
            <person name="Liu Y."/>
            <person name="Xu W."/>
            <person name="Pan J."/>
            <person name="Luo Z.H."/>
            <person name="Li M."/>
        </authorList>
    </citation>
    <scope>NUCLEOTIDE SEQUENCE [LARGE SCALE GENOMIC DNA]</scope>
    <source>
        <strain evidence="2">SpSt-1135</strain>
    </source>
</reference>
<dbReference type="GO" id="GO:0006950">
    <property type="term" value="P:response to stress"/>
    <property type="evidence" value="ECO:0007669"/>
    <property type="project" value="UniProtKB-ARBA"/>
</dbReference>
<dbReference type="InterPro" id="IPR048015">
    <property type="entry name" value="NTP-PPase_MazG-like_N"/>
</dbReference>
<dbReference type="Proteomes" id="UP000886400">
    <property type="component" value="Unassembled WGS sequence"/>
</dbReference>
<name>A0A7C6A7G4_DESAE</name>
<organism evidence="2">
    <name type="scientific">Desulfurella acetivorans</name>
    <dbReference type="NCBI Taxonomy" id="33002"/>
    <lineage>
        <taxon>Bacteria</taxon>
        <taxon>Pseudomonadati</taxon>
        <taxon>Campylobacterota</taxon>
        <taxon>Desulfurellia</taxon>
        <taxon>Desulfurellales</taxon>
        <taxon>Desulfurellaceae</taxon>
        <taxon>Desulfurella</taxon>
    </lineage>
</organism>
<dbReference type="PANTHER" id="PTHR30522:SF0">
    <property type="entry name" value="NUCLEOSIDE TRIPHOSPHATE PYROPHOSPHOHYDROLASE"/>
    <property type="match status" value="1"/>
</dbReference>
<gene>
    <name evidence="2" type="ORF">ENM99_03360</name>
</gene>
<dbReference type="EMBL" id="DRZX01000163">
    <property type="protein sequence ID" value="HHS48882.1"/>
    <property type="molecule type" value="Genomic_DNA"/>
</dbReference>
<dbReference type="InterPro" id="IPR004518">
    <property type="entry name" value="MazG-like_dom"/>
</dbReference>
<feature type="non-terminal residue" evidence="2">
    <location>
        <position position="133"/>
    </location>
</feature>
<dbReference type="InterPro" id="IPR011551">
    <property type="entry name" value="NTP_PyrPHydrolase_MazG"/>
</dbReference>
<dbReference type="GO" id="GO:0046076">
    <property type="term" value="P:dTTP catabolic process"/>
    <property type="evidence" value="ECO:0007669"/>
    <property type="project" value="TreeGrafter"/>
</dbReference>